<dbReference type="AlphaFoldDB" id="A0A364XXH8"/>
<evidence type="ECO:0000313" key="3">
    <source>
        <dbReference type="Proteomes" id="UP000251889"/>
    </source>
</evidence>
<evidence type="ECO:0000313" key="2">
    <source>
        <dbReference type="EMBL" id="RAV98108.1"/>
    </source>
</evidence>
<dbReference type="OrthoDB" id="663481at2"/>
<evidence type="ECO:0000256" key="1">
    <source>
        <dbReference type="SAM" id="MobiDB-lite"/>
    </source>
</evidence>
<name>A0A364XXH8_9BACT</name>
<protein>
    <submittedName>
        <fullName evidence="2">Uncharacterized protein</fullName>
    </submittedName>
</protein>
<dbReference type="RefSeq" id="WP_112749791.1">
    <property type="nucleotide sequence ID" value="NZ_QMFY01000022.1"/>
</dbReference>
<comment type="caution">
    <text evidence="2">The sequence shown here is derived from an EMBL/GenBank/DDBJ whole genome shotgun (WGS) entry which is preliminary data.</text>
</comment>
<organism evidence="2 3">
    <name type="scientific">Pseudochryseolinea flava</name>
    <dbReference type="NCBI Taxonomy" id="2059302"/>
    <lineage>
        <taxon>Bacteria</taxon>
        <taxon>Pseudomonadati</taxon>
        <taxon>Bacteroidota</taxon>
        <taxon>Cytophagia</taxon>
        <taxon>Cytophagales</taxon>
        <taxon>Fulvivirgaceae</taxon>
        <taxon>Pseudochryseolinea</taxon>
    </lineage>
</organism>
<dbReference type="Proteomes" id="UP000251889">
    <property type="component" value="Unassembled WGS sequence"/>
</dbReference>
<proteinExistence type="predicted"/>
<reference evidence="2 3" key="1">
    <citation type="submission" date="2018-06" db="EMBL/GenBank/DDBJ databases">
        <title>Chryseolinea flavus sp. nov., a member of the phylum Bacteroidetes isolated from soil.</title>
        <authorList>
            <person name="Li Y."/>
            <person name="Wang J."/>
        </authorList>
    </citation>
    <scope>NUCLEOTIDE SEQUENCE [LARGE SCALE GENOMIC DNA]</scope>
    <source>
        <strain evidence="2 3">SDU1-6</strain>
    </source>
</reference>
<dbReference type="EMBL" id="QMFY01000022">
    <property type="protein sequence ID" value="RAV98108.1"/>
    <property type="molecule type" value="Genomic_DNA"/>
</dbReference>
<sequence length="298" mass="32261">MASERDLELLDDYVSNRLAGAEKSAFEQKLEGDPALKREYQVQSKIAEALRTARAAQLKAMLGAIPTPAIQGGGESSLLSKVGMWVAASAVVGAGVYFWLNSNDASEKVEEPVTQAPDTTTQESMEAVAPAEEAPETTQTPAANSDESTSQTAPAKKPITAKKDSGSTSAQGAPKIDAFDPTAEESGNNNVAASPEAVVAASEEPVSNKEQTHAEIISGHKKYKFHYQFKNDKVLLYGPFQANLYEIMEFFGGPQQTVFLFHNSTYYMMTNDGDKIKPLLPIKDPKLINKLDESRKIK</sequence>
<keyword evidence="3" id="KW-1185">Reference proteome</keyword>
<gene>
    <name evidence="2" type="ORF">DQQ10_25585</name>
</gene>
<feature type="compositionally biased region" description="Low complexity" evidence="1">
    <location>
        <begin position="126"/>
        <end position="143"/>
    </location>
</feature>
<accession>A0A364XXH8</accession>
<feature type="compositionally biased region" description="Low complexity" evidence="1">
    <location>
        <begin position="188"/>
        <end position="205"/>
    </location>
</feature>
<feature type="region of interest" description="Disordered" evidence="1">
    <location>
        <begin position="107"/>
        <end position="207"/>
    </location>
</feature>